<dbReference type="AlphaFoldDB" id="A0A1W2DUE4"/>
<protein>
    <submittedName>
        <fullName evidence="5">Transcriptional regulator, TetR family</fullName>
    </submittedName>
</protein>
<dbReference type="STRING" id="1121400.SAMN02746065_12048"/>
<dbReference type="PROSITE" id="PS50977">
    <property type="entry name" value="HTH_TETR_2"/>
    <property type="match status" value="1"/>
</dbReference>
<organism evidence="5 6">
    <name type="scientific">Desulfocicer vacuolatum DSM 3385</name>
    <dbReference type="NCBI Taxonomy" id="1121400"/>
    <lineage>
        <taxon>Bacteria</taxon>
        <taxon>Pseudomonadati</taxon>
        <taxon>Thermodesulfobacteriota</taxon>
        <taxon>Desulfobacteria</taxon>
        <taxon>Desulfobacterales</taxon>
        <taxon>Desulfobacteraceae</taxon>
        <taxon>Desulfocicer</taxon>
    </lineage>
</organism>
<dbReference type="EMBL" id="FWXY01000020">
    <property type="protein sequence ID" value="SMD00662.1"/>
    <property type="molecule type" value="Genomic_DNA"/>
</dbReference>
<dbReference type="SUPFAM" id="SSF46689">
    <property type="entry name" value="Homeodomain-like"/>
    <property type="match status" value="1"/>
</dbReference>
<evidence type="ECO:0000313" key="5">
    <source>
        <dbReference type="EMBL" id="SMD00662.1"/>
    </source>
</evidence>
<dbReference type="InterPro" id="IPR009057">
    <property type="entry name" value="Homeodomain-like_sf"/>
</dbReference>
<feature type="domain" description="HTH tetR-type" evidence="4">
    <location>
        <begin position="26"/>
        <end position="86"/>
    </location>
</feature>
<dbReference type="Gene3D" id="1.10.357.10">
    <property type="entry name" value="Tetracycline Repressor, domain 2"/>
    <property type="match status" value="1"/>
</dbReference>
<evidence type="ECO:0000259" key="4">
    <source>
        <dbReference type="PROSITE" id="PS50977"/>
    </source>
</evidence>
<dbReference type="GO" id="GO:0003700">
    <property type="term" value="F:DNA-binding transcription factor activity"/>
    <property type="evidence" value="ECO:0007669"/>
    <property type="project" value="TreeGrafter"/>
</dbReference>
<evidence type="ECO:0000313" key="6">
    <source>
        <dbReference type="Proteomes" id="UP000192418"/>
    </source>
</evidence>
<evidence type="ECO:0000256" key="3">
    <source>
        <dbReference type="SAM" id="MobiDB-lite"/>
    </source>
</evidence>
<dbReference type="PRINTS" id="PR00455">
    <property type="entry name" value="HTHTETR"/>
</dbReference>
<evidence type="ECO:0000256" key="1">
    <source>
        <dbReference type="ARBA" id="ARBA00023125"/>
    </source>
</evidence>
<dbReference type="Proteomes" id="UP000192418">
    <property type="component" value="Unassembled WGS sequence"/>
</dbReference>
<feature type="DNA-binding region" description="H-T-H motif" evidence="2">
    <location>
        <begin position="49"/>
        <end position="68"/>
    </location>
</feature>
<sequence length="220" mass="25399">MKRNQKKKLMDDNGVPTQIKNPDLVRERRRQIVDSTVHLFVEHGYHKTTTRMIAKEAGFSIGSLYEYVGSKEDVLYLVCEAIHIEVNKAVEETLSCSEQGAKTLTEAIREFFLVCERMNDHILLMYHVTQFLPDKWKKKVLENELGITDIFIGLLTRLSGTGDIPVLDSKTISLVGHNISVLGQMWAFRRWVLAKQFSIHEYSELQTRFILGLIFQQKKS</sequence>
<dbReference type="Pfam" id="PF00440">
    <property type="entry name" value="TetR_N"/>
    <property type="match status" value="1"/>
</dbReference>
<evidence type="ECO:0000256" key="2">
    <source>
        <dbReference type="PROSITE-ProRule" id="PRU00335"/>
    </source>
</evidence>
<dbReference type="InterPro" id="IPR001647">
    <property type="entry name" value="HTH_TetR"/>
</dbReference>
<dbReference type="Gene3D" id="1.10.10.60">
    <property type="entry name" value="Homeodomain-like"/>
    <property type="match status" value="1"/>
</dbReference>
<keyword evidence="6" id="KW-1185">Reference proteome</keyword>
<proteinExistence type="predicted"/>
<dbReference type="PANTHER" id="PTHR30055">
    <property type="entry name" value="HTH-TYPE TRANSCRIPTIONAL REGULATOR RUTR"/>
    <property type="match status" value="1"/>
</dbReference>
<dbReference type="PANTHER" id="PTHR30055:SF226">
    <property type="entry name" value="HTH-TYPE TRANSCRIPTIONAL REGULATOR PKSA"/>
    <property type="match status" value="1"/>
</dbReference>
<name>A0A1W2DUE4_9BACT</name>
<dbReference type="InterPro" id="IPR050109">
    <property type="entry name" value="HTH-type_TetR-like_transc_reg"/>
</dbReference>
<feature type="region of interest" description="Disordered" evidence="3">
    <location>
        <begin position="1"/>
        <end position="21"/>
    </location>
</feature>
<reference evidence="5 6" key="1">
    <citation type="submission" date="2017-04" db="EMBL/GenBank/DDBJ databases">
        <authorList>
            <person name="Afonso C.L."/>
            <person name="Miller P.J."/>
            <person name="Scott M.A."/>
            <person name="Spackman E."/>
            <person name="Goraichik I."/>
            <person name="Dimitrov K.M."/>
            <person name="Suarez D.L."/>
            <person name="Swayne D.E."/>
        </authorList>
    </citation>
    <scope>NUCLEOTIDE SEQUENCE [LARGE SCALE GENOMIC DNA]</scope>
    <source>
        <strain evidence="5 6">DSM 3385</strain>
    </source>
</reference>
<keyword evidence="1 2" id="KW-0238">DNA-binding</keyword>
<gene>
    <name evidence="5" type="ORF">SAMN02746065_12048</name>
</gene>
<dbReference type="RefSeq" id="WP_232367201.1">
    <property type="nucleotide sequence ID" value="NZ_FWXY01000020.1"/>
</dbReference>
<accession>A0A1W2DUE4</accession>
<dbReference type="GO" id="GO:0000976">
    <property type="term" value="F:transcription cis-regulatory region binding"/>
    <property type="evidence" value="ECO:0007669"/>
    <property type="project" value="TreeGrafter"/>
</dbReference>